<dbReference type="GO" id="GO:0033732">
    <property type="term" value="F:pyrroloquinoline-quinone synthase activity"/>
    <property type="evidence" value="ECO:0007669"/>
    <property type="project" value="UniProtKB-EC"/>
</dbReference>
<evidence type="ECO:0000256" key="3">
    <source>
        <dbReference type="HAMAP-Rule" id="MF_00654"/>
    </source>
</evidence>
<dbReference type="InterPro" id="IPR011845">
    <property type="entry name" value="PqqC"/>
</dbReference>
<protein>
    <recommendedName>
        <fullName evidence="3">Pyrroloquinoline-quinone synthase</fullName>
        <ecNumber evidence="3">1.3.3.11</ecNumber>
    </recommendedName>
    <alternativeName>
        <fullName evidence="3">Coenzyme PQQ synthesis protein C</fullName>
    </alternativeName>
    <alternativeName>
        <fullName evidence="3">Pyrroloquinoline quinone biosynthesis protein C</fullName>
    </alternativeName>
</protein>
<evidence type="ECO:0000256" key="2">
    <source>
        <dbReference type="ARBA" id="ARBA00023002"/>
    </source>
</evidence>
<evidence type="ECO:0000256" key="4">
    <source>
        <dbReference type="SAM" id="MobiDB-lite"/>
    </source>
</evidence>
<keyword evidence="7" id="KW-1185">Reference proteome</keyword>
<evidence type="ECO:0000256" key="1">
    <source>
        <dbReference type="ARBA" id="ARBA00022905"/>
    </source>
</evidence>
<dbReference type="UniPathway" id="UPA00539"/>
<comment type="similarity">
    <text evidence="3">Belongs to the PqqC family.</text>
</comment>
<dbReference type="EC" id="1.3.3.11" evidence="3"/>
<dbReference type="SUPFAM" id="SSF48613">
    <property type="entry name" value="Heme oxygenase-like"/>
    <property type="match status" value="1"/>
</dbReference>
<comment type="function">
    <text evidence="3">Ring cyclization and eight-electron oxidation of 3a-(2-amino-2-carboxyethyl)-4,5-dioxo-4,5,6,7,8,9-hexahydroquinoline-7,9-dicarboxylic-acid to PQQ.</text>
</comment>
<gene>
    <name evidence="3" type="primary">pqqC</name>
    <name evidence="6" type="ORF">C666_10730</name>
</gene>
<evidence type="ECO:0000313" key="7">
    <source>
        <dbReference type="Proteomes" id="UP000013232"/>
    </source>
</evidence>
<dbReference type="GO" id="GO:0018189">
    <property type="term" value="P:pyrroloquinoline quinone biosynthetic process"/>
    <property type="evidence" value="ECO:0007669"/>
    <property type="project" value="UniProtKB-UniRule"/>
</dbReference>
<dbReference type="RefSeq" id="WP_004338321.1">
    <property type="nucleotide sequence ID" value="NZ_AMXE01000036.1"/>
</dbReference>
<comment type="pathway">
    <text evidence="3">Cofactor biosynthesis; pyrroloquinoline quinone biosynthesis.</text>
</comment>
<proteinExistence type="inferred from homology"/>
<reference evidence="6 7" key="1">
    <citation type="submission" date="2012-09" db="EMBL/GenBank/DDBJ databases">
        <title>Draft Genome Sequences of 6 Strains from Genus Thauera.</title>
        <authorList>
            <person name="Liu B."/>
            <person name="Shapleigh J.P."/>
            <person name="Frostegard A.H."/>
        </authorList>
    </citation>
    <scope>NUCLEOTIDE SEQUENCE [LARGE SCALE GENOMIC DNA]</scope>
    <source>
        <strain evidence="7">47Lol / DSM 12138</strain>
    </source>
</reference>
<evidence type="ECO:0000259" key="5">
    <source>
        <dbReference type="Pfam" id="PF03070"/>
    </source>
</evidence>
<keyword evidence="2 3" id="KW-0560">Oxidoreductase</keyword>
<accession>N6YYW2</accession>
<dbReference type="InterPro" id="IPR016084">
    <property type="entry name" value="Haem_Oase-like_multi-hlx"/>
</dbReference>
<sequence length="263" mass="29980">MEAEPIAMPHSPQAAAARAGDGAAPLPRAEFEARLRGESTRYHIHHPFHVMMAEGRLTPAQLRGWVANRFYYQISIPLKDAAILANCPDREIRREWIRRILDHDGWDVGGVADPGGIEAWIRLGEAVGLAREEITSLRRVAPAARFAVDAYVNFARQRPWEEAVASSLTELFAPHIHQQRIDTWPQVYPWVDPAGLQYFRKRLTQARRDVDHGLRFTLDHFSQTRALQERALEILQFKLDVLWALADAIMLDQCEIEIRGARA</sequence>
<dbReference type="OrthoDB" id="9800756at2"/>
<comment type="caution">
    <text evidence="6">The sequence shown here is derived from an EMBL/GenBank/DDBJ whole genome shotgun (WGS) entry which is preliminary data.</text>
</comment>
<dbReference type="HAMAP" id="MF_00654">
    <property type="entry name" value="PQQ_syn_PqqC"/>
    <property type="match status" value="1"/>
</dbReference>
<dbReference type="InterPro" id="IPR004305">
    <property type="entry name" value="Thiaminase-2/PQQC"/>
</dbReference>
<comment type="catalytic activity">
    <reaction evidence="3">
        <text>6-(2-amino-2-carboxyethyl)-7,8-dioxo-1,2,3,4,7,8-hexahydroquinoline-2,4-dicarboxylate + 3 O2 = pyrroloquinoline quinone + 2 H2O2 + 2 H2O + H(+)</text>
        <dbReference type="Rhea" id="RHEA:10692"/>
        <dbReference type="ChEBI" id="CHEBI:15377"/>
        <dbReference type="ChEBI" id="CHEBI:15378"/>
        <dbReference type="ChEBI" id="CHEBI:15379"/>
        <dbReference type="ChEBI" id="CHEBI:16240"/>
        <dbReference type="ChEBI" id="CHEBI:58442"/>
        <dbReference type="ChEBI" id="CHEBI:58778"/>
        <dbReference type="EC" id="1.3.3.11"/>
    </reaction>
</comment>
<name>N6YYW2_THAL4</name>
<dbReference type="PANTHER" id="PTHR40279">
    <property type="entry name" value="PQQC-LIKE PROTEIN"/>
    <property type="match status" value="1"/>
</dbReference>
<dbReference type="PANTHER" id="PTHR40279:SF3">
    <property type="entry name" value="4-AMINOBENZOATE SYNTHASE"/>
    <property type="match status" value="1"/>
</dbReference>
<feature type="region of interest" description="Disordered" evidence="4">
    <location>
        <begin position="1"/>
        <end position="23"/>
    </location>
</feature>
<dbReference type="Gene3D" id="1.20.910.10">
    <property type="entry name" value="Heme oxygenase-like"/>
    <property type="match status" value="1"/>
</dbReference>
<dbReference type="NCBIfam" id="TIGR02111">
    <property type="entry name" value="PQQ_syn_pqqC"/>
    <property type="match status" value="1"/>
</dbReference>
<dbReference type="AlphaFoldDB" id="N6YYW2"/>
<dbReference type="InterPro" id="IPR039068">
    <property type="entry name" value="PqqC-like"/>
</dbReference>
<dbReference type="eggNOG" id="COG5424">
    <property type="taxonomic scope" value="Bacteria"/>
</dbReference>
<feature type="compositionally biased region" description="Low complexity" evidence="4">
    <location>
        <begin position="14"/>
        <end position="23"/>
    </location>
</feature>
<dbReference type="EMBL" id="AMXE01000036">
    <property type="protein sequence ID" value="ENO87577.1"/>
    <property type="molecule type" value="Genomic_DNA"/>
</dbReference>
<feature type="domain" description="Thiaminase-2/PQQC" evidence="5">
    <location>
        <begin position="44"/>
        <end position="247"/>
    </location>
</feature>
<organism evidence="6 7">
    <name type="scientific">Thauera linaloolentis (strain DSM 12138 / JCM 21573 / CCUG 41526 / CIP 105981 / IAM 15112 / NBRC 102519 / 47Lol)</name>
    <dbReference type="NCBI Taxonomy" id="1123367"/>
    <lineage>
        <taxon>Bacteria</taxon>
        <taxon>Pseudomonadati</taxon>
        <taxon>Pseudomonadota</taxon>
        <taxon>Betaproteobacteria</taxon>
        <taxon>Rhodocyclales</taxon>
        <taxon>Zoogloeaceae</taxon>
        <taxon>Thauera</taxon>
    </lineage>
</organism>
<dbReference type="STRING" id="1123367.GCA_000621305_03457"/>
<evidence type="ECO:0000313" key="6">
    <source>
        <dbReference type="EMBL" id="ENO87577.1"/>
    </source>
</evidence>
<keyword evidence="1 3" id="KW-0884">PQQ biosynthesis</keyword>
<dbReference type="Proteomes" id="UP000013232">
    <property type="component" value="Unassembled WGS sequence"/>
</dbReference>
<dbReference type="Pfam" id="PF03070">
    <property type="entry name" value="TENA_THI-4"/>
    <property type="match status" value="1"/>
</dbReference>